<dbReference type="InterPro" id="IPR035706">
    <property type="entry name" value="AAA_9"/>
</dbReference>
<name>F0YIR8_AURAN</name>
<dbReference type="Gene3D" id="1.20.920.20">
    <property type="match status" value="1"/>
</dbReference>
<evidence type="ECO:0000259" key="8">
    <source>
        <dbReference type="Pfam" id="PF12781"/>
    </source>
</evidence>
<dbReference type="GO" id="GO:0005930">
    <property type="term" value="C:axoneme"/>
    <property type="evidence" value="ECO:0007669"/>
    <property type="project" value="UniProtKB-SubCell"/>
</dbReference>
<dbReference type="GO" id="GO:0008569">
    <property type="term" value="F:minus-end-directed microtubule motor activity"/>
    <property type="evidence" value="ECO:0007669"/>
    <property type="project" value="InterPro"/>
</dbReference>
<dbReference type="Gene3D" id="1.10.8.1220">
    <property type="match status" value="1"/>
</dbReference>
<evidence type="ECO:0000256" key="3">
    <source>
        <dbReference type="ARBA" id="ARBA00023273"/>
    </source>
</evidence>
<dbReference type="InterPro" id="IPR041658">
    <property type="entry name" value="AAA_lid_11"/>
</dbReference>
<dbReference type="Pfam" id="PF12781">
    <property type="entry name" value="AAA_9"/>
    <property type="match status" value="1"/>
</dbReference>
<dbReference type="GO" id="GO:0007018">
    <property type="term" value="P:microtubule-based movement"/>
    <property type="evidence" value="ECO:0007669"/>
    <property type="project" value="InterPro"/>
</dbReference>
<dbReference type="InterPro" id="IPR041589">
    <property type="entry name" value="DNAH3_AAA_lid_1"/>
</dbReference>
<dbReference type="Pfam" id="PF18198">
    <property type="entry name" value="AAA_lid_11"/>
    <property type="match status" value="1"/>
</dbReference>
<dbReference type="Pfam" id="PF12780">
    <property type="entry name" value="AAA_8"/>
    <property type="match status" value="1"/>
</dbReference>
<evidence type="ECO:0000259" key="7">
    <source>
        <dbReference type="Pfam" id="PF12780"/>
    </source>
</evidence>
<evidence type="ECO:0000256" key="4">
    <source>
        <dbReference type="SAM" id="Coils"/>
    </source>
</evidence>
<dbReference type="Gene3D" id="3.10.490.20">
    <property type="match status" value="1"/>
</dbReference>
<dbReference type="InterPro" id="IPR024743">
    <property type="entry name" value="Dynein_HC_stalk"/>
</dbReference>
<evidence type="ECO:0000259" key="10">
    <source>
        <dbReference type="Pfam" id="PF18198"/>
    </source>
</evidence>
<keyword evidence="4" id="KW-0175">Coiled coil</keyword>
<dbReference type="PANTHER" id="PTHR45703:SF36">
    <property type="entry name" value="DYNEIN HEAVY CHAIN, CYTOPLASMIC"/>
    <property type="match status" value="1"/>
</dbReference>
<dbReference type="KEGG" id="aaf:AURANDRAFT_31549"/>
<dbReference type="Pfam" id="PF17857">
    <property type="entry name" value="AAA_lid_1"/>
    <property type="match status" value="1"/>
</dbReference>
<evidence type="ECO:0000256" key="2">
    <source>
        <dbReference type="ARBA" id="ARBA00023069"/>
    </source>
</evidence>
<dbReference type="Pfam" id="PF18199">
    <property type="entry name" value="Dynein_C"/>
    <property type="match status" value="1"/>
</dbReference>
<feature type="domain" description="Dynein heavy chain AAA lid" evidence="10">
    <location>
        <begin position="1547"/>
        <end position="1701"/>
    </location>
</feature>
<organism evidence="13">
    <name type="scientific">Aureococcus anophagefferens</name>
    <name type="common">Harmful bloom alga</name>
    <dbReference type="NCBI Taxonomy" id="44056"/>
    <lineage>
        <taxon>Eukaryota</taxon>
        <taxon>Sar</taxon>
        <taxon>Stramenopiles</taxon>
        <taxon>Ochrophyta</taxon>
        <taxon>Pelagophyceae</taxon>
        <taxon>Pelagomonadales</taxon>
        <taxon>Pelagomonadaceae</taxon>
        <taxon>Aureococcus</taxon>
    </lineage>
</organism>
<evidence type="ECO:0000313" key="12">
    <source>
        <dbReference type="EMBL" id="EGB05010.1"/>
    </source>
</evidence>
<dbReference type="InterPro" id="IPR004273">
    <property type="entry name" value="Dynein_heavy_D6_P-loop"/>
</dbReference>
<dbReference type="EMBL" id="GL833145">
    <property type="protein sequence ID" value="EGB05010.1"/>
    <property type="molecule type" value="Genomic_DNA"/>
</dbReference>
<dbReference type="GO" id="GO:0045505">
    <property type="term" value="F:dynein intermediate chain binding"/>
    <property type="evidence" value="ECO:0007669"/>
    <property type="project" value="InterPro"/>
</dbReference>
<feature type="domain" description="Dynein heavy chain ATP-binding dynein motor region" evidence="8">
    <location>
        <begin position="917"/>
        <end position="1134"/>
    </location>
</feature>
<accession>F0YIR8</accession>
<dbReference type="eggNOG" id="KOG3595">
    <property type="taxonomic scope" value="Eukaryota"/>
</dbReference>
<dbReference type="Gene3D" id="3.40.50.300">
    <property type="entry name" value="P-loop containing nucleotide triphosphate hydrolases"/>
    <property type="match status" value="3"/>
</dbReference>
<feature type="domain" description="Dynein heavy chain region D6 P-loop" evidence="5">
    <location>
        <begin position="1400"/>
        <end position="1512"/>
    </location>
</feature>
<keyword evidence="2" id="KW-0969">Cilium</keyword>
<dbReference type="Proteomes" id="UP000002729">
    <property type="component" value="Unassembled WGS sequence"/>
</dbReference>
<dbReference type="InterPro" id="IPR024317">
    <property type="entry name" value="Dynein_heavy_chain_D4_dom"/>
</dbReference>
<keyword evidence="3" id="KW-0966">Cell projection</keyword>
<dbReference type="InterPro" id="IPR043160">
    <property type="entry name" value="Dynein_C_barrel"/>
</dbReference>
<feature type="domain" description="Dynein heavy chain C-terminal" evidence="11">
    <location>
        <begin position="1767"/>
        <end position="2011"/>
    </location>
</feature>
<dbReference type="GO" id="GO:0030286">
    <property type="term" value="C:dynein complex"/>
    <property type="evidence" value="ECO:0007669"/>
    <property type="project" value="InterPro"/>
</dbReference>
<sequence length="2015" mass="224235">MPLGKPVLQRIEDTSIWASTNGRAATSVSVRLLRHFTIIHTSDPSDTTLTRVYTVLVESHFASQSFASDIVAATAALVAATIWTLREVVSELRPTPNRQLCIFDTRNSARCIQGVLRCRADDDFDKSGLARLWVHEVLRTYSDRLLAFEDQEWMVTHIQTAVLRNFKLDTDTLITDLQQLIFTDFHNPLERGVYLEVRDPTQLYDALDRAQDEFCNSDGNKRVVVFPLVAAQISRLVRAFGSSGSGHALLGGASGTGRRAVARLAAHVSGCALLEPWPYAQFDSLASWRNELKLALRRAGIGDVPVCLLIADTHVLSLGEILASICDVMATGQTPGLFLVDERAEIAEEMRSRMRRQRGAKNAETMSHDDLFSMFSERVRVQLHIALVVSLDKQTITRANLVMMLRRFPALVSHFMCVDHHASWQDDALSAVAESFLARPESTTDYAEKRLQVAAVALCRQIHTSVVCRCDYRVSAPTSTFLELLECLRANLDRARMAIGNRQTKYGRALDVAHHAQRAIATIGDGIDAARAVLDATNFEAVVFDTELSHKKSISGVESKYAEVEADAEALVHEEAAARVLAEEFEREIAQAQPAFDEAYAALEALSVGDLSELRALPRPPIGAKPILEAVCILLGEKPVKVADPADPTRRVLDFWGAAQQRVLIGEPPQLVSRLRAVDHDKISNKAISKLKDTYIGPGATHEASFVEPDMLDGFIGATVSSALCRWVCAASSYEQTSRTAQPKRDAAARAQSELEKSLEALERKRNEINGVEAELADIAAGRDATRGRCDELQETILINSRRLERAKSLLDALVSGGELERWETLAREASTRASSLVADALLSAGALTYLAPLDSSSRYLWLVDWVASCKRRDLPVSAEWSVLASMLDEGHFREWQDMLSPLPWSPTNDLALEIETVVQSALFAKHSLRWPLLLDPHGVALKWVCAVENQLTTLHGSLQHSKMWAAVETAAPMGTSVLIKDMCENDLANAQTLTGLLPRRINSMESSEYPSVQNTKILVGLNAVKGVACHEDFRFYMTSQQQECSVAKVLWNGREQLIVIDFAHSHAALKSEMLQVIISDKQTAMYKEGRSLVQQNRRNRERILEVESEILKVLTETSKGSSSVLDNGLAIEKSQSLVAEVCNLREQQLDINRTKCDLYLSHKRYMPTAQAAQVFFCAISDLIHVEGAYAFSLRWFVDRILISSLKDIPSNDFKVDESNSAKNMDGIVAPLTHTLYRHISRTLLSKDRLLFALLLAVRPLLDTGAIGSAEWQFLLTGTACLQRAEGLNPAKSWLPDSQWTEMCSLSTLPAFSGLIEEFEAQIKMWKRIHDSQEPYTQPLPRHWDADLRGVNRLCILRCLRPDQIANAVRAFIHTQLGEDFLVAPKVDIDEIMAESKPLVPIVITTTQENKASAVSFVVGAANRMGRNVSHILVVASRTGVARRTLTQGLSSSSWVIIQNLQLCPGFTTHLEEVFFNNGGPVSAHVNFRAWCVMDVNHILTTNLLKAATKFVYEPPRGVRSVVLDLYNAALETNPDFLSNCTRGNEFRRLFFSLCICHAILRERVSYAELNRICYHTPCRLGWNASYSFSPIELILSSHHLVCLLDNHEDNQQAAPFRAIKLCVGEYIYGGHVLDNMDRRLLTLILDRFCRPDVLRPGHALSSSGEFRMPLQDGSRTSWLRTVEALPVAAPLEFLGLHDSATIEKNKRETSELLIAVFSTENNNNKRHLGATDTFGSTIDRSDALLGLIPPGLGEPPKAKNTGSYFLISVLAQELLKYETLLAIARHLLSSISAALRGRQPMSVSLDKMTQEIEKDKIPPAWRRYSYLSRSGLLSYVNDLVLRCNFFLSWSTKAAPSIYWLGAFFSPRAFLSAIRMNHFTAPDNSLLMEFDFRFLSNDVSTGEGSEPAKEGAYIRGIQIQSARWDVRRQGLVECLPKTQFSPAPVMWFKPIDPAEASSRANASFECALYRTTARRSVFSSDGLSTNFILLIKTPSPMPPSHWIERGTAMLLQLDD</sequence>
<dbReference type="Gene3D" id="1.10.8.720">
    <property type="entry name" value="Region D6 of dynein motor"/>
    <property type="match status" value="1"/>
</dbReference>
<evidence type="ECO:0000259" key="5">
    <source>
        <dbReference type="Pfam" id="PF03028"/>
    </source>
</evidence>
<keyword evidence="13" id="KW-1185">Reference proteome</keyword>
<dbReference type="RefSeq" id="XP_009040361.1">
    <property type="nucleotide sequence ID" value="XM_009042113.1"/>
</dbReference>
<dbReference type="Pfam" id="PF03028">
    <property type="entry name" value="Dynein_heavy"/>
    <property type="match status" value="1"/>
</dbReference>
<dbReference type="Gene3D" id="1.20.1270.280">
    <property type="match status" value="1"/>
</dbReference>
<feature type="domain" description="Dynein heavy chain 3 AAA+ lid" evidence="9">
    <location>
        <begin position="79"/>
        <end position="169"/>
    </location>
</feature>
<comment type="subcellular location">
    <subcellularLocation>
        <location evidence="1">Cytoplasm</location>
        <location evidence="1">Cytoskeleton</location>
        <location evidence="1">Cilium axoneme</location>
    </subcellularLocation>
</comment>
<dbReference type="InterPro" id="IPR041228">
    <property type="entry name" value="Dynein_C"/>
</dbReference>
<feature type="domain" description="Dynein heavy chain coiled coil stalk" evidence="6">
    <location>
        <begin position="583"/>
        <end position="852"/>
    </location>
</feature>
<dbReference type="Pfam" id="PF12777">
    <property type="entry name" value="MT"/>
    <property type="match status" value="1"/>
</dbReference>
<evidence type="ECO:0000259" key="6">
    <source>
        <dbReference type="Pfam" id="PF12777"/>
    </source>
</evidence>
<feature type="coiled-coil region" evidence="4">
    <location>
        <begin position="745"/>
        <end position="782"/>
    </location>
</feature>
<dbReference type="GO" id="GO:0051959">
    <property type="term" value="F:dynein light intermediate chain binding"/>
    <property type="evidence" value="ECO:0007669"/>
    <property type="project" value="InterPro"/>
</dbReference>
<dbReference type="InterPro" id="IPR026983">
    <property type="entry name" value="DHC"/>
</dbReference>
<dbReference type="InterPro" id="IPR042219">
    <property type="entry name" value="AAA_lid_11_sf"/>
</dbReference>
<evidence type="ECO:0000259" key="11">
    <source>
        <dbReference type="Pfam" id="PF18199"/>
    </source>
</evidence>
<dbReference type="InterPro" id="IPR027417">
    <property type="entry name" value="P-loop_NTPase"/>
</dbReference>
<feature type="domain" description="Dynein heavy chain AAA module D4" evidence="7">
    <location>
        <begin position="223"/>
        <end position="467"/>
    </location>
</feature>
<protein>
    <submittedName>
        <fullName evidence="12">Uncharacterized protein</fullName>
    </submittedName>
</protein>
<dbReference type="OrthoDB" id="10251809at2759"/>
<evidence type="ECO:0000256" key="1">
    <source>
        <dbReference type="ARBA" id="ARBA00004430"/>
    </source>
</evidence>
<gene>
    <name evidence="12" type="ORF">AURANDRAFT_31549</name>
</gene>
<proteinExistence type="predicted"/>
<evidence type="ECO:0000313" key="13">
    <source>
        <dbReference type="Proteomes" id="UP000002729"/>
    </source>
</evidence>
<dbReference type="Gene3D" id="1.20.920.30">
    <property type="match status" value="1"/>
</dbReference>
<dbReference type="InParanoid" id="F0YIR8"/>
<dbReference type="PANTHER" id="PTHR45703">
    <property type="entry name" value="DYNEIN HEAVY CHAIN"/>
    <property type="match status" value="1"/>
</dbReference>
<dbReference type="GeneID" id="20221021"/>
<evidence type="ECO:0000259" key="9">
    <source>
        <dbReference type="Pfam" id="PF17857"/>
    </source>
</evidence>
<dbReference type="SUPFAM" id="SSF52540">
    <property type="entry name" value="P-loop containing nucleoside triphosphate hydrolases"/>
    <property type="match status" value="1"/>
</dbReference>
<dbReference type="FunFam" id="3.10.490.20:FF:000009">
    <property type="entry name" value="Dynein heavy chain 4"/>
    <property type="match status" value="1"/>
</dbReference>
<reference evidence="12 13" key="1">
    <citation type="journal article" date="2011" name="Proc. Natl. Acad. Sci. U.S.A.">
        <title>Niche of harmful alga Aureococcus anophagefferens revealed through ecogenomics.</title>
        <authorList>
            <person name="Gobler C.J."/>
            <person name="Berry D.L."/>
            <person name="Dyhrman S.T."/>
            <person name="Wilhelm S.W."/>
            <person name="Salamov A."/>
            <person name="Lobanov A.V."/>
            <person name="Zhang Y."/>
            <person name="Collier J.L."/>
            <person name="Wurch L.L."/>
            <person name="Kustka A.B."/>
            <person name="Dill B.D."/>
            <person name="Shah M."/>
            <person name="VerBerkmoes N.C."/>
            <person name="Kuo A."/>
            <person name="Terry A."/>
            <person name="Pangilinan J."/>
            <person name="Lindquist E.A."/>
            <person name="Lucas S."/>
            <person name="Paulsen I.T."/>
            <person name="Hattenrath-Lehmann T.K."/>
            <person name="Talmage S.C."/>
            <person name="Walker E.A."/>
            <person name="Koch F."/>
            <person name="Burson A.M."/>
            <person name="Marcoval M.A."/>
            <person name="Tang Y.Z."/>
            <person name="Lecleir G.R."/>
            <person name="Coyne K.J."/>
            <person name="Berg G.M."/>
            <person name="Bertrand E.M."/>
            <person name="Saito M.A."/>
            <person name="Gladyshev V.N."/>
            <person name="Grigoriev I.V."/>
        </authorList>
    </citation>
    <scope>NUCLEOTIDE SEQUENCE [LARGE SCALE GENOMIC DNA]</scope>
    <source>
        <strain evidence="13">CCMP 1984</strain>
    </source>
</reference>